<accession>A0A6A6U588</accession>
<name>A0A6A6U588_9PEZI</name>
<feature type="compositionally biased region" description="Polar residues" evidence="1">
    <location>
        <begin position="635"/>
        <end position="645"/>
    </location>
</feature>
<feature type="region of interest" description="Disordered" evidence="1">
    <location>
        <begin position="463"/>
        <end position="511"/>
    </location>
</feature>
<keyword evidence="3" id="KW-1185">Reference proteome</keyword>
<feature type="compositionally biased region" description="Basic residues" evidence="1">
    <location>
        <begin position="646"/>
        <end position="658"/>
    </location>
</feature>
<reference evidence="2" key="1">
    <citation type="journal article" date="2020" name="Stud. Mycol.">
        <title>101 Dothideomycetes genomes: a test case for predicting lifestyles and emergence of pathogens.</title>
        <authorList>
            <person name="Haridas S."/>
            <person name="Albert R."/>
            <person name="Binder M."/>
            <person name="Bloem J."/>
            <person name="Labutti K."/>
            <person name="Salamov A."/>
            <person name="Andreopoulos B."/>
            <person name="Baker S."/>
            <person name="Barry K."/>
            <person name="Bills G."/>
            <person name="Bluhm B."/>
            <person name="Cannon C."/>
            <person name="Castanera R."/>
            <person name="Culley D."/>
            <person name="Daum C."/>
            <person name="Ezra D."/>
            <person name="Gonzalez J."/>
            <person name="Henrissat B."/>
            <person name="Kuo A."/>
            <person name="Liang C."/>
            <person name="Lipzen A."/>
            <person name="Lutzoni F."/>
            <person name="Magnuson J."/>
            <person name="Mondo S."/>
            <person name="Nolan M."/>
            <person name="Ohm R."/>
            <person name="Pangilinan J."/>
            <person name="Park H.-J."/>
            <person name="Ramirez L."/>
            <person name="Alfaro M."/>
            <person name="Sun H."/>
            <person name="Tritt A."/>
            <person name="Yoshinaga Y."/>
            <person name="Zwiers L.-H."/>
            <person name="Turgeon B."/>
            <person name="Goodwin S."/>
            <person name="Spatafora J."/>
            <person name="Crous P."/>
            <person name="Grigoriev I."/>
        </authorList>
    </citation>
    <scope>NUCLEOTIDE SEQUENCE</scope>
    <source>
        <strain evidence="2">CBS 115976</strain>
    </source>
</reference>
<dbReference type="AlphaFoldDB" id="A0A6A6U588"/>
<dbReference type="Proteomes" id="UP000799302">
    <property type="component" value="Unassembled WGS sequence"/>
</dbReference>
<sequence length="698" mass="77695">MAALSPELDGTSTRNSFIGIGPSLRQAIYRALFDLAPDECILFLPDSELDINGPDPKKPWHWNHNVGVAEISRVGIILDTLYDSHDTTLNELVRTKQSVLKAPSLFLRYGHAKRRVQNYGPAVNLLGASRWIHIEAAAVLYGQPFFFAFANSMKTLNLQRHIGSNTAFLKHVRVSVPNAESLTLPSSYYLDESSYRSDRPDPQSILGELMTYRDIEFLAIHWRTRQNLFSDKDHWPDAKARFFATELKRIARAYVHHLNLSFIWYMCLVDQNHRRNIHTDNCGFHEIAGLILKSADVGVNMEDWVIDIPMPFSGEDGKFPKDWTYRSMPVPELMTRLTQYVPEPLFGVLPTTEGGIRNNDLTQIPPPWRQHRNAHTADTLSSGRTTNISRPNSTGSTGNVPLPINELSSPWRRYIEQVAEIVRQNVDGTIPREALTSTEERINRLQQEVFIGGLEPEHDIIEDEQSDSHEVPRPKLSSTNATATESEVNGTNDVAESSTTMPPPSKATETISSQSLIVSDVLEVHTTSQSSALPEGASAPVIATTEKTATVQFSATQTTTYAASAEDPARPITATSPSRKRDRSPDSGSPGPSPKKVRTDQAGSSMPTVPEVVRPKTPTPEADKPIAEPVLSEQALPSQAETSKPSARKPRTTTKRTNSRKERTKSELPQATSRNSRRLADLPPEYGELPEAKRRKKN</sequence>
<organism evidence="2 3">
    <name type="scientific">Microthyrium microscopicum</name>
    <dbReference type="NCBI Taxonomy" id="703497"/>
    <lineage>
        <taxon>Eukaryota</taxon>
        <taxon>Fungi</taxon>
        <taxon>Dikarya</taxon>
        <taxon>Ascomycota</taxon>
        <taxon>Pezizomycotina</taxon>
        <taxon>Dothideomycetes</taxon>
        <taxon>Dothideomycetes incertae sedis</taxon>
        <taxon>Microthyriales</taxon>
        <taxon>Microthyriaceae</taxon>
        <taxon>Microthyrium</taxon>
    </lineage>
</organism>
<feature type="compositionally biased region" description="Polar residues" evidence="1">
    <location>
        <begin position="476"/>
        <end position="500"/>
    </location>
</feature>
<feature type="region of interest" description="Disordered" evidence="1">
    <location>
        <begin position="362"/>
        <end position="401"/>
    </location>
</feature>
<evidence type="ECO:0000256" key="1">
    <source>
        <dbReference type="SAM" id="MobiDB-lite"/>
    </source>
</evidence>
<feature type="compositionally biased region" description="Polar residues" evidence="1">
    <location>
        <begin position="376"/>
        <end position="399"/>
    </location>
</feature>
<evidence type="ECO:0000313" key="2">
    <source>
        <dbReference type="EMBL" id="KAF2666741.1"/>
    </source>
</evidence>
<evidence type="ECO:0000313" key="3">
    <source>
        <dbReference type="Proteomes" id="UP000799302"/>
    </source>
</evidence>
<feature type="region of interest" description="Disordered" evidence="1">
    <location>
        <begin position="559"/>
        <end position="698"/>
    </location>
</feature>
<gene>
    <name evidence="2" type="ORF">BT63DRAFT_317458</name>
</gene>
<proteinExistence type="predicted"/>
<dbReference type="EMBL" id="MU004238">
    <property type="protein sequence ID" value="KAF2666741.1"/>
    <property type="molecule type" value="Genomic_DNA"/>
</dbReference>
<protein>
    <submittedName>
        <fullName evidence="2">Uncharacterized protein</fullName>
    </submittedName>
</protein>